<evidence type="ECO:0000256" key="2">
    <source>
        <dbReference type="ARBA" id="ARBA00022989"/>
    </source>
</evidence>
<feature type="transmembrane region" description="Helical" evidence="4">
    <location>
        <begin position="506"/>
        <end position="523"/>
    </location>
</feature>
<name>A0A485LK78_9STRA</name>
<protein>
    <submittedName>
        <fullName evidence="6">Aste57867_20670 protein</fullName>
    </submittedName>
</protein>
<feature type="transmembrane region" description="Helical" evidence="4">
    <location>
        <begin position="464"/>
        <end position="486"/>
    </location>
</feature>
<dbReference type="GO" id="GO:0005524">
    <property type="term" value="F:ATP binding"/>
    <property type="evidence" value="ECO:0007669"/>
    <property type="project" value="InterPro"/>
</dbReference>
<dbReference type="Proteomes" id="UP000332933">
    <property type="component" value="Unassembled WGS sequence"/>
</dbReference>
<accession>A0A485LK78</accession>
<feature type="transmembrane region" description="Helical" evidence="4">
    <location>
        <begin position="418"/>
        <end position="444"/>
    </location>
</feature>
<dbReference type="SUPFAM" id="SSF90123">
    <property type="entry name" value="ABC transporter transmembrane region"/>
    <property type="match status" value="1"/>
</dbReference>
<keyword evidence="7" id="KW-1185">Reference proteome</keyword>
<evidence type="ECO:0000313" key="6">
    <source>
        <dbReference type="EMBL" id="VFT97350.1"/>
    </source>
</evidence>
<evidence type="ECO:0000256" key="1">
    <source>
        <dbReference type="ARBA" id="ARBA00022692"/>
    </source>
</evidence>
<reference evidence="5" key="2">
    <citation type="submission" date="2019-06" db="EMBL/GenBank/DDBJ databases">
        <title>Genomics analysis of Aphanomyces spp. identifies a new class of oomycete effector associated with host adaptation.</title>
        <authorList>
            <person name="Gaulin E."/>
        </authorList>
    </citation>
    <scope>NUCLEOTIDE SEQUENCE</scope>
    <source>
        <strain evidence="5">CBS 578.67</strain>
    </source>
</reference>
<gene>
    <name evidence="6" type="primary">Aste57867_20670</name>
    <name evidence="5" type="ORF">As57867_020602</name>
    <name evidence="6" type="ORF">ASTE57867_20670</name>
</gene>
<dbReference type="GO" id="GO:0016020">
    <property type="term" value="C:membrane"/>
    <property type="evidence" value="ECO:0007669"/>
    <property type="project" value="InterPro"/>
</dbReference>
<feature type="transmembrane region" description="Helical" evidence="4">
    <location>
        <begin position="726"/>
        <end position="746"/>
    </location>
</feature>
<reference evidence="6 7" key="1">
    <citation type="submission" date="2019-03" db="EMBL/GenBank/DDBJ databases">
        <authorList>
            <person name="Gaulin E."/>
            <person name="Dumas B."/>
        </authorList>
    </citation>
    <scope>NUCLEOTIDE SEQUENCE [LARGE SCALE GENOMIC DNA]</scope>
    <source>
        <strain evidence="6">CBS 568.67</strain>
    </source>
</reference>
<organism evidence="6 7">
    <name type="scientific">Aphanomyces stellatus</name>
    <dbReference type="NCBI Taxonomy" id="120398"/>
    <lineage>
        <taxon>Eukaryota</taxon>
        <taxon>Sar</taxon>
        <taxon>Stramenopiles</taxon>
        <taxon>Oomycota</taxon>
        <taxon>Saprolegniomycetes</taxon>
        <taxon>Saprolegniales</taxon>
        <taxon>Verrucalvaceae</taxon>
        <taxon>Aphanomyces</taxon>
    </lineage>
</organism>
<evidence type="ECO:0000256" key="3">
    <source>
        <dbReference type="ARBA" id="ARBA00023136"/>
    </source>
</evidence>
<dbReference type="EMBL" id="CAADRA010006926">
    <property type="protein sequence ID" value="VFT97350.1"/>
    <property type="molecule type" value="Genomic_DNA"/>
</dbReference>
<dbReference type="InterPro" id="IPR036640">
    <property type="entry name" value="ABC1_TM_sf"/>
</dbReference>
<feature type="transmembrane region" description="Helical" evidence="4">
    <location>
        <begin position="1436"/>
        <end position="1456"/>
    </location>
</feature>
<evidence type="ECO:0000313" key="5">
    <source>
        <dbReference type="EMBL" id="KAF0687551.1"/>
    </source>
</evidence>
<sequence length="1619" mass="179183">MLTQYCWVDLAKAFEVAHSTRRQERCASQYHANGAVYFEMVLRNQIWDDLIAYYAGDGAMFTIAILSWLEQVPAGQEWLATTAAARATTTVAQKRCIGGVDETMEIENALGVRSTITLKRLGYTTATWTSMVMYWAVLYDLYFMASLNRSLVRSAKNSLTLPPIKSPKPSRLVSGNGGTVLVFRYVLRGCACCSLDLVRCVSFPPRRRPDIIGFVGYFRRHSNHRQPTPHAWSNSNHVFYGGNPMCLYHSALPYVQDTFSFSDPCVTLPPLLVTATKYSSLFAAMALGNQFQPSATCALQSLVPNCLDSLQTVGQVAQQVAPFAPAALDALTALTVGIMQFAANSNGTRWTLLQQSLHQADEPEWVFYGWIMLYDWVQGKREVVSFEGDLMTLTLISSASTPQLFSSNANSISVATRLIYYLVGYTTFILGVLGIACVLGSCLLRLQVHGPNLFWFNRIVSSIWIGRPLVFIRGVTAILMLSTTQLSMGQGSSPTSTRFVFAPRPWYATMVIAGEVTWVLYATQDVLTIFTQYHTPRYTPWCSVLAWLALVGLETQWPILPSGEFKQLCVAKNMDETLTCSGSLFRIGSLGRVSAILGILGASMVIAIVFTTFNRQRKGVSTPRHLLGIADYFLAAPKVLDGHWSLDKVSCLMAGLVHVSSKNVHYTFDIKLWVVSRDKQITRGSTKSFGFHLHQLENTASSSLPSLTTSSQAKPFLYPLRWLKQISVVFGMMYAIGSIVGCVSYLQVSRVALANDMFWTSFNMTGFHTFLGTWLNTQLVLGTNKMDIQLNAPYINQDGSFDNPTGAVVAVSNFGGLMQYSEMNSIEDTIRGLRQTDACAVPWIFTQYCFVDFNQTWELANSATRQMRCRHMTTNGAVFLESILRNIRFDEFSMCWGAAFDSAIANDLRRTAVGQIWLSTIASPVQLSIPREIEVWQTYRIEAFVTQWQNFKRVGLINTYHVQNVFGMSYSFSLQNQETTFRLNEQSTFKMYWGLASDFAAVAPNSSSSLRGLSLIRSSPAFAFANTTIQTILVQNGTLVAPLVASFGIFSNTVGPFGSIDMRFLPCPAIVKETLRLVKATLRTILSQNSSGMTAYTQITDPSATFWSIPQAWVNINFLTLGGDPTCPQLPLFAAMAITMGLQTLLSASIQCNSVASYESYTTSRETLIESIVLGNLSTITSNDIVRICDQNIGFEHVCQQFLTQTVAFVTTFMGSYLNALAPYVLASNTAIQALNIELIQYGQQNSSFPVLLYRLKLLDPEHVDFTGFTWSLLSDWAVGIREVVTFEGDTGTLTVLTHQMSHFENQVNVAEMPTALAFYLRNTVYYITGAMIGIASIMLLYVLISHGMVEVLNCLELQRVGALVWIGRPLLVVRSLTAVALLSTSTLQLVFNGSISYFDVIQDPWYKTLLAANEITWMVAIVNDIAMALTQDYTAYYATANSILVWLVVMTWSFASPIRHSMSINKQCQLTQVDFQVVCESASITIGLVVDEDCVSKAVVLQYIRTIGGWPAITVTVLPTLASNESTTLSPAAFADKTTSYMLVYGLLTAATVVYPSIHLFCLHGAKTLFADMLQSLLEASIAFLDTNPIGRLLNRIDGVDIATVGLQKHCSELAIIP</sequence>
<evidence type="ECO:0000256" key="4">
    <source>
        <dbReference type="SAM" id="Phobius"/>
    </source>
</evidence>
<keyword evidence="1 4" id="KW-0812">Transmembrane</keyword>
<dbReference type="Gene3D" id="1.20.1560.10">
    <property type="entry name" value="ABC transporter type 1, transmembrane domain"/>
    <property type="match status" value="1"/>
</dbReference>
<proteinExistence type="predicted"/>
<dbReference type="EMBL" id="VJMH01006900">
    <property type="protein sequence ID" value="KAF0687551.1"/>
    <property type="molecule type" value="Genomic_DNA"/>
</dbReference>
<keyword evidence="2 4" id="KW-1133">Transmembrane helix</keyword>
<feature type="transmembrane region" description="Helical" evidence="4">
    <location>
        <begin position="593"/>
        <end position="613"/>
    </location>
</feature>
<feature type="transmembrane region" description="Helical" evidence="4">
    <location>
        <begin position="1325"/>
        <end position="1345"/>
    </location>
</feature>
<keyword evidence="3 4" id="KW-0472">Membrane</keyword>
<evidence type="ECO:0000313" key="7">
    <source>
        <dbReference type="Proteomes" id="UP000332933"/>
    </source>
</evidence>